<dbReference type="Pfam" id="PF14497">
    <property type="entry name" value="GST_C_3"/>
    <property type="match status" value="1"/>
</dbReference>
<proteinExistence type="predicted"/>
<dbReference type="SUPFAM" id="SSF52833">
    <property type="entry name" value="Thioredoxin-like"/>
    <property type="match status" value="1"/>
</dbReference>
<dbReference type="PROSITE" id="PS50404">
    <property type="entry name" value="GST_NTER"/>
    <property type="match status" value="1"/>
</dbReference>
<dbReference type="Gene3D" id="3.40.30.10">
    <property type="entry name" value="Glutaredoxin"/>
    <property type="match status" value="1"/>
</dbReference>
<evidence type="ECO:0000313" key="3">
    <source>
        <dbReference type="Proteomes" id="UP000032266"/>
    </source>
</evidence>
<dbReference type="EMBL" id="CP007142">
    <property type="protein sequence ID" value="AJQ93689.1"/>
    <property type="molecule type" value="Genomic_DNA"/>
</dbReference>
<evidence type="ECO:0000313" key="2">
    <source>
        <dbReference type="EMBL" id="AJQ93689.1"/>
    </source>
</evidence>
<dbReference type="PANTHER" id="PTHR11571">
    <property type="entry name" value="GLUTATHIONE S-TRANSFERASE"/>
    <property type="match status" value="1"/>
</dbReference>
<dbReference type="KEGG" id="gsn:YC6258_01641"/>
<feature type="domain" description="GST N-terminal" evidence="1">
    <location>
        <begin position="7"/>
        <end position="85"/>
    </location>
</feature>
<organism evidence="2 3">
    <name type="scientific">Gynuella sunshinyii YC6258</name>
    <dbReference type="NCBI Taxonomy" id="1445510"/>
    <lineage>
        <taxon>Bacteria</taxon>
        <taxon>Pseudomonadati</taxon>
        <taxon>Pseudomonadota</taxon>
        <taxon>Gammaproteobacteria</taxon>
        <taxon>Oceanospirillales</taxon>
        <taxon>Saccharospirillaceae</taxon>
        <taxon>Gynuella</taxon>
    </lineage>
</organism>
<dbReference type="SFLD" id="SFLDG01205">
    <property type="entry name" value="AMPS.1"/>
    <property type="match status" value="1"/>
</dbReference>
<evidence type="ECO:0000259" key="1">
    <source>
        <dbReference type="PROSITE" id="PS50404"/>
    </source>
</evidence>
<dbReference type="SFLD" id="SFLDS00019">
    <property type="entry name" value="Glutathione_Transferase_(cytos"/>
    <property type="match status" value="1"/>
</dbReference>
<name>A0A0C5VTP2_9GAMM</name>
<reference evidence="2 3" key="1">
    <citation type="submission" date="2014-01" db="EMBL/GenBank/DDBJ databases">
        <title>Full genme sequencing of cellulolytic bacterium Gynuella sunshinyii YC6258T gen. nov., sp. nov.</title>
        <authorList>
            <person name="Khan H."/>
            <person name="Chung E.J."/>
            <person name="Chung Y.R."/>
        </authorList>
    </citation>
    <scope>NUCLEOTIDE SEQUENCE [LARGE SCALE GENOMIC DNA]</scope>
    <source>
        <strain evidence="2 3">YC6258</strain>
    </source>
</reference>
<dbReference type="InterPro" id="IPR036282">
    <property type="entry name" value="Glutathione-S-Trfase_C_sf"/>
</dbReference>
<keyword evidence="3" id="KW-1185">Reference proteome</keyword>
<dbReference type="InterPro" id="IPR004046">
    <property type="entry name" value="GST_C"/>
</dbReference>
<dbReference type="SUPFAM" id="SSF47616">
    <property type="entry name" value="GST C-terminal domain-like"/>
    <property type="match status" value="1"/>
</dbReference>
<gene>
    <name evidence="2" type="ORF">YC6258_01641</name>
</gene>
<sequence>MEGGIMSNYKLTYFDINGGRAEPLRIGFHIAGIDFEDNRISFPEFAELRSSMPFNAVPVLEIDGVQITQSNAMSRFIGKKAGLYPVDDVQALYCDEVLEAFEDLTHYIVRTFGLQGEELKLAREKLVDGWMSTYLKGLEKLLQRGGGEYYADNQLTMADIRSFVQIRSLCSGSLDHIPVDIVQRVAPGLVEHQARIGSDSRIAGYYATHG</sequence>
<dbReference type="InterPro" id="IPR050213">
    <property type="entry name" value="GST_superfamily"/>
</dbReference>
<protein>
    <submittedName>
        <fullName evidence="2">Glutathione S-transferase</fullName>
    </submittedName>
</protein>
<dbReference type="InterPro" id="IPR004045">
    <property type="entry name" value="Glutathione_S-Trfase_N"/>
</dbReference>
<dbReference type="InterPro" id="IPR040079">
    <property type="entry name" value="Glutathione_S-Trfase"/>
</dbReference>
<dbReference type="InterPro" id="IPR036249">
    <property type="entry name" value="Thioredoxin-like_sf"/>
</dbReference>
<dbReference type="Gene3D" id="1.20.1050.10">
    <property type="match status" value="1"/>
</dbReference>
<keyword evidence="2" id="KW-0808">Transferase</keyword>
<dbReference type="AlphaFoldDB" id="A0A0C5VTP2"/>
<dbReference type="Pfam" id="PF02798">
    <property type="entry name" value="GST_N"/>
    <property type="match status" value="1"/>
</dbReference>
<accession>A0A0C5VTP2</accession>
<dbReference type="GO" id="GO:0004364">
    <property type="term" value="F:glutathione transferase activity"/>
    <property type="evidence" value="ECO:0007669"/>
    <property type="project" value="TreeGrafter"/>
</dbReference>
<dbReference type="SFLD" id="SFLDG00363">
    <property type="entry name" value="AMPS_(cytGST):_Alpha-__Mu-__Pi"/>
    <property type="match status" value="1"/>
</dbReference>
<dbReference type="HOGENOM" id="CLU_039475_1_0_6"/>
<dbReference type="Proteomes" id="UP000032266">
    <property type="component" value="Chromosome"/>
</dbReference>
<dbReference type="STRING" id="1445510.YC6258_01641"/>
<dbReference type="CDD" id="cd03039">
    <property type="entry name" value="GST_N_Sigma_like"/>
    <property type="match status" value="1"/>
</dbReference>
<dbReference type="GO" id="GO:0006749">
    <property type="term" value="P:glutathione metabolic process"/>
    <property type="evidence" value="ECO:0007669"/>
    <property type="project" value="TreeGrafter"/>
</dbReference>